<protein>
    <recommendedName>
        <fullName evidence="5">Cytochrome c domain-containing protein</fullName>
    </recommendedName>
</protein>
<dbReference type="InterPro" id="IPR036909">
    <property type="entry name" value="Cyt_c-like_dom_sf"/>
</dbReference>
<dbReference type="SUPFAM" id="SSF46626">
    <property type="entry name" value="Cytochrome c"/>
    <property type="match status" value="1"/>
</dbReference>
<sequence length="117" mass="12282">MQLRQGRLLAGLTGAALLAGVGMGTGFSMSASAQATYEIEPRAPEYLYARTCGYCHGHNIAPIIRGRALPPAVTAAIVRSGMGAMPAFKPTEITDAELQALAEWLARSEVDPEEHGG</sequence>
<gene>
    <name evidence="6" type="ORF">GCM10023208_17190</name>
</gene>
<dbReference type="RefSeq" id="WP_346032704.1">
    <property type="nucleotide sequence ID" value="NZ_BAABHV010000010.1"/>
</dbReference>
<keyword evidence="2 4" id="KW-0479">Metal-binding</keyword>
<keyword evidence="3 4" id="KW-0408">Iron</keyword>
<dbReference type="Gene3D" id="1.10.760.10">
    <property type="entry name" value="Cytochrome c-like domain"/>
    <property type="match status" value="1"/>
</dbReference>
<reference evidence="7" key="1">
    <citation type="journal article" date="2019" name="Int. J. Syst. Evol. Microbiol.">
        <title>The Global Catalogue of Microorganisms (GCM) 10K type strain sequencing project: providing services to taxonomists for standard genome sequencing and annotation.</title>
        <authorList>
            <consortium name="The Broad Institute Genomics Platform"/>
            <consortium name="The Broad Institute Genome Sequencing Center for Infectious Disease"/>
            <person name="Wu L."/>
            <person name="Ma J."/>
        </authorList>
    </citation>
    <scope>NUCLEOTIDE SEQUENCE [LARGE SCALE GENOMIC DNA]</scope>
    <source>
        <strain evidence="7">JCM 18014</strain>
    </source>
</reference>
<evidence type="ECO:0000256" key="1">
    <source>
        <dbReference type="ARBA" id="ARBA00022617"/>
    </source>
</evidence>
<evidence type="ECO:0000256" key="3">
    <source>
        <dbReference type="ARBA" id="ARBA00023004"/>
    </source>
</evidence>
<evidence type="ECO:0000256" key="4">
    <source>
        <dbReference type="PROSITE-ProRule" id="PRU00433"/>
    </source>
</evidence>
<dbReference type="PROSITE" id="PS51007">
    <property type="entry name" value="CYTC"/>
    <property type="match status" value="1"/>
</dbReference>
<evidence type="ECO:0000313" key="7">
    <source>
        <dbReference type="Proteomes" id="UP001500518"/>
    </source>
</evidence>
<keyword evidence="7" id="KW-1185">Reference proteome</keyword>
<evidence type="ECO:0000313" key="6">
    <source>
        <dbReference type="EMBL" id="GAA5054397.1"/>
    </source>
</evidence>
<organism evidence="6 7">
    <name type="scientific">Erythrobacter westpacificensis</name>
    <dbReference type="NCBI Taxonomy" id="1055231"/>
    <lineage>
        <taxon>Bacteria</taxon>
        <taxon>Pseudomonadati</taxon>
        <taxon>Pseudomonadota</taxon>
        <taxon>Alphaproteobacteria</taxon>
        <taxon>Sphingomonadales</taxon>
        <taxon>Erythrobacteraceae</taxon>
        <taxon>Erythrobacter/Porphyrobacter group</taxon>
        <taxon>Erythrobacter</taxon>
    </lineage>
</organism>
<keyword evidence="1 4" id="KW-0349">Heme</keyword>
<accession>A0ABP9KE45</accession>
<name>A0ABP9KE45_9SPHN</name>
<evidence type="ECO:0000259" key="5">
    <source>
        <dbReference type="PROSITE" id="PS51007"/>
    </source>
</evidence>
<feature type="domain" description="Cytochrome c" evidence="5">
    <location>
        <begin position="39"/>
        <end position="109"/>
    </location>
</feature>
<comment type="caution">
    <text evidence="6">The sequence shown here is derived from an EMBL/GenBank/DDBJ whole genome shotgun (WGS) entry which is preliminary data.</text>
</comment>
<dbReference type="Pfam" id="PF13442">
    <property type="entry name" value="Cytochrome_CBB3"/>
    <property type="match status" value="1"/>
</dbReference>
<dbReference type="Proteomes" id="UP001500518">
    <property type="component" value="Unassembled WGS sequence"/>
</dbReference>
<dbReference type="InterPro" id="IPR009056">
    <property type="entry name" value="Cyt_c-like_dom"/>
</dbReference>
<proteinExistence type="predicted"/>
<evidence type="ECO:0000256" key="2">
    <source>
        <dbReference type="ARBA" id="ARBA00022723"/>
    </source>
</evidence>
<dbReference type="EMBL" id="BAABHV010000010">
    <property type="protein sequence ID" value="GAA5054397.1"/>
    <property type="molecule type" value="Genomic_DNA"/>
</dbReference>